<dbReference type="Pfam" id="PF03853">
    <property type="entry name" value="YjeF_N"/>
    <property type="match status" value="1"/>
</dbReference>
<evidence type="ECO:0000256" key="11">
    <source>
        <dbReference type="ARBA" id="ARBA00022857"/>
    </source>
</evidence>
<feature type="domain" description="YjeF C-terminal" evidence="21">
    <location>
        <begin position="222"/>
        <end position="491"/>
    </location>
</feature>
<keyword evidence="12" id="KW-0630">Potassium</keyword>
<dbReference type="GO" id="GO:0046872">
    <property type="term" value="F:metal ion binding"/>
    <property type="evidence" value="ECO:0007669"/>
    <property type="project" value="UniProtKB-KW"/>
</dbReference>
<evidence type="ECO:0000256" key="8">
    <source>
        <dbReference type="ARBA" id="ARBA00022723"/>
    </source>
</evidence>
<dbReference type="PROSITE" id="PS51385">
    <property type="entry name" value="YJEF_N"/>
    <property type="match status" value="1"/>
</dbReference>
<dbReference type="GO" id="GO:0052856">
    <property type="term" value="F:NAD(P)HX epimerase activity"/>
    <property type="evidence" value="ECO:0007669"/>
    <property type="project" value="UniProtKB-EC"/>
</dbReference>
<dbReference type="CDD" id="cd01171">
    <property type="entry name" value="YXKO-related"/>
    <property type="match status" value="1"/>
</dbReference>
<keyword evidence="9" id="KW-0547">Nucleotide-binding</keyword>
<dbReference type="AlphaFoldDB" id="A0A381PLS9"/>
<proteinExistence type="inferred from homology"/>
<comment type="similarity">
    <text evidence="5">In the C-terminal section; belongs to the NnrD/CARKD family.</text>
</comment>
<dbReference type="EC" id="4.2.1.136" evidence="7"/>
<dbReference type="GO" id="GO:0110051">
    <property type="term" value="P:metabolite repair"/>
    <property type="evidence" value="ECO:0007669"/>
    <property type="project" value="TreeGrafter"/>
</dbReference>
<evidence type="ECO:0000256" key="20">
    <source>
        <dbReference type="ARBA" id="ARBA00049209"/>
    </source>
</evidence>
<evidence type="ECO:0000256" key="19">
    <source>
        <dbReference type="ARBA" id="ARBA00048238"/>
    </source>
</evidence>
<evidence type="ECO:0000259" key="21">
    <source>
        <dbReference type="PROSITE" id="PS51383"/>
    </source>
</evidence>
<dbReference type="PANTHER" id="PTHR12592:SF0">
    <property type="entry name" value="ATP-DEPENDENT (S)-NAD(P)H-HYDRATE DEHYDRATASE"/>
    <property type="match status" value="1"/>
</dbReference>
<comment type="catalytic activity">
    <reaction evidence="1">
        <text>(6R)-NADHX = (6S)-NADHX</text>
        <dbReference type="Rhea" id="RHEA:32215"/>
        <dbReference type="ChEBI" id="CHEBI:64074"/>
        <dbReference type="ChEBI" id="CHEBI:64075"/>
        <dbReference type="EC" id="5.1.99.6"/>
    </reaction>
</comment>
<dbReference type="PIRSF" id="PIRSF017184">
    <property type="entry name" value="Nnr"/>
    <property type="match status" value="1"/>
</dbReference>
<keyword evidence="14" id="KW-0413">Isomerase</keyword>
<protein>
    <recommendedName>
        <fullName evidence="18">Nicotinamide nucleotide repair protein</fullName>
        <ecNumber evidence="7">4.2.1.136</ecNumber>
        <ecNumber evidence="6">5.1.99.6</ecNumber>
    </recommendedName>
</protein>
<evidence type="ECO:0000256" key="15">
    <source>
        <dbReference type="ARBA" id="ARBA00023239"/>
    </source>
</evidence>
<evidence type="ECO:0000259" key="22">
    <source>
        <dbReference type="PROSITE" id="PS51385"/>
    </source>
</evidence>
<dbReference type="InterPro" id="IPR030677">
    <property type="entry name" value="Nnr"/>
</dbReference>
<dbReference type="HAMAP" id="MF_01965">
    <property type="entry name" value="NADHX_dehydratase"/>
    <property type="match status" value="1"/>
</dbReference>
<dbReference type="Gene3D" id="3.40.1190.20">
    <property type="match status" value="1"/>
</dbReference>
<dbReference type="NCBIfam" id="TIGR00196">
    <property type="entry name" value="yjeF_cterm"/>
    <property type="match status" value="1"/>
</dbReference>
<comment type="catalytic activity">
    <reaction evidence="2">
        <text>(6R)-NADPHX = (6S)-NADPHX</text>
        <dbReference type="Rhea" id="RHEA:32227"/>
        <dbReference type="ChEBI" id="CHEBI:64076"/>
        <dbReference type="ChEBI" id="CHEBI:64077"/>
        <dbReference type="EC" id="5.1.99.6"/>
    </reaction>
</comment>
<dbReference type="InterPro" id="IPR029056">
    <property type="entry name" value="Ribokinase-like"/>
</dbReference>
<evidence type="ECO:0000256" key="1">
    <source>
        <dbReference type="ARBA" id="ARBA00000013"/>
    </source>
</evidence>
<dbReference type="EC" id="5.1.99.6" evidence="6"/>
<evidence type="ECO:0000256" key="4">
    <source>
        <dbReference type="ARBA" id="ARBA00006001"/>
    </source>
</evidence>
<evidence type="ECO:0000256" key="3">
    <source>
        <dbReference type="ARBA" id="ARBA00001958"/>
    </source>
</evidence>
<evidence type="ECO:0000256" key="6">
    <source>
        <dbReference type="ARBA" id="ARBA00012228"/>
    </source>
</evidence>
<accession>A0A381PLS9</accession>
<keyword evidence="11" id="KW-0521">NADP</keyword>
<name>A0A381PLS9_9ZZZZ</name>
<keyword evidence="13" id="KW-0520">NAD</keyword>
<gene>
    <name evidence="23" type="ORF">METZ01_LOCUS20840</name>
</gene>
<dbReference type="InterPro" id="IPR017953">
    <property type="entry name" value="Carbohydrate_kinase_pred_CS"/>
</dbReference>
<evidence type="ECO:0000256" key="5">
    <source>
        <dbReference type="ARBA" id="ARBA00009524"/>
    </source>
</evidence>
<evidence type="ECO:0000256" key="18">
    <source>
        <dbReference type="ARBA" id="ARBA00032624"/>
    </source>
</evidence>
<dbReference type="HAMAP" id="MF_01966">
    <property type="entry name" value="NADHX_epimerase"/>
    <property type="match status" value="1"/>
</dbReference>
<keyword evidence="16" id="KW-0511">Multifunctional enzyme</keyword>
<dbReference type="SUPFAM" id="SSF64153">
    <property type="entry name" value="YjeF N-terminal domain-like"/>
    <property type="match status" value="1"/>
</dbReference>
<feature type="domain" description="YjeF N-terminal" evidence="22">
    <location>
        <begin position="13"/>
        <end position="213"/>
    </location>
</feature>
<comment type="cofactor">
    <cofactor evidence="3">
        <name>K(+)</name>
        <dbReference type="ChEBI" id="CHEBI:29103"/>
    </cofactor>
</comment>
<comment type="catalytic activity">
    <reaction evidence="20">
        <text>(6S)-NADPHX + ADP = AMP + phosphate + NADPH + H(+)</text>
        <dbReference type="Rhea" id="RHEA:32235"/>
        <dbReference type="ChEBI" id="CHEBI:15378"/>
        <dbReference type="ChEBI" id="CHEBI:43474"/>
        <dbReference type="ChEBI" id="CHEBI:57783"/>
        <dbReference type="ChEBI" id="CHEBI:64076"/>
        <dbReference type="ChEBI" id="CHEBI:456215"/>
        <dbReference type="ChEBI" id="CHEBI:456216"/>
        <dbReference type="EC" id="4.2.1.136"/>
    </reaction>
</comment>
<evidence type="ECO:0000256" key="7">
    <source>
        <dbReference type="ARBA" id="ARBA00013129"/>
    </source>
</evidence>
<evidence type="ECO:0000256" key="2">
    <source>
        <dbReference type="ARBA" id="ARBA00000909"/>
    </source>
</evidence>
<dbReference type="InterPro" id="IPR036652">
    <property type="entry name" value="YjeF_N_dom_sf"/>
</dbReference>
<comment type="similarity">
    <text evidence="4">In the N-terminal section; belongs to the NnrE/AIBP family.</text>
</comment>
<evidence type="ECO:0000256" key="13">
    <source>
        <dbReference type="ARBA" id="ARBA00023027"/>
    </source>
</evidence>
<dbReference type="EMBL" id="UINC01001027">
    <property type="protein sequence ID" value="SUZ67986.1"/>
    <property type="molecule type" value="Genomic_DNA"/>
</dbReference>
<evidence type="ECO:0000313" key="23">
    <source>
        <dbReference type="EMBL" id="SUZ67986.1"/>
    </source>
</evidence>
<comment type="catalytic activity">
    <reaction evidence="19">
        <text>(6S)-NADHX + ADP = AMP + phosphate + NADH + H(+)</text>
        <dbReference type="Rhea" id="RHEA:32223"/>
        <dbReference type="ChEBI" id="CHEBI:15378"/>
        <dbReference type="ChEBI" id="CHEBI:43474"/>
        <dbReference type="ChEBI" id="CHEBI:57945"/>
        <dbReference type="ChEBI" id="CHEBI:64074"/>
        <dbReference type="ChEBI" id="CHEBI:456215"/>
        <dbReference type="ChEBI" id="CHEBI:456216"/>
        <dbReference type="EC" id="4.2.1.136"/>
    </reaction>
</comment>
<evidence type="ECO:0000256" key="14">
    <source>
        <dbReference type="ARBA" id="ARBA00023235"/>
    </source>
</evidence>
<keyword evidence="8" id="KW-0479">Metal-binding</keyword>
<evidence type="ECO:0000256" key="16">
    <source>
        <dbReference type="ARBA" id="ARBA00023268"/>
    </source>
</evidence>
<keyword evidence="15" id="KW-0456">Lyase</keyword>
<dbReference type="Gene3D" id="3.40.50.10260">
    <property type="entry name" value="YjeF N-terminal domain"/>
    <property type="match status" value="1"/>
</dbReference>
<dbReference type="Pfam" id="PF01256">
    <property type="entry name" value="Carb_kinase"/>
    <property type="match status" value="1"/>
</dbReference>
<evidence type="ECO:0000256" key="17">
    <source>
        <dbReference type="ARBA" id="ARBA00025153"/>
    </source>
</evidence>
<evidence type="ECO:0000256" key="12">
    <source>
        <dbReference type="ARBA" id="ARBA00022958"/>
    </source>
</evidence>
<dbReference type="GO" id="GO:0005524">
    <property type="term" value="F:ATP binding"/>
    <property type="evidence" value="ECO:0007669"/>
    <property type="project" value="UniProtKB-KW"/>
</dbReference>
<dbReference type="NCBIfam" id="TIGR00197">
    <property type="entry name" value="yjeF_nterm"/>
    <property type="match status" value="1"/>
</dbReference>
<keyword evidence="10" id="KW-0067">ATP-binding</keyword>
<comment type="function">
    <text evidence="17">Bifunctional enzyme that catalyzes the epimerization of the S- and R-forms of NAD(P)HX and the dehydration of the S-form of NAD(P)HX at the expense of ADP, which is converted to AMP. This allows the repair of both epimers of NAD(P)HX, a damaged form of NAD(P)H that is a result of enzymatic or heat-dependent hydration.</text>
</comment>
<dbReference type="PROSITE" id="PS51383">
    <property type="entry name" value="YJEF_C_3"/>
    <property type="match status" value="1"/>
</dbReference>
<dbReference type="InterPro" id="IPR004443">
    <property type="entry name" value="YjeF_N_dom"/>
</dbReference>
<dbReference type="GO" id="GO:0052855">
    <property type="term" value="F:ADP-dependent NAD(P)H-hydrate dehydratase activity"/>
    <property type="evidence" value="ECO:0007669"/>
    <property type="project" value="UniProtKB-EC"/>
</dbReference>
<reference evidence="23" key="1">
    <citation type="submission" date="2018-05" db="EMBL/GenBank/DDBJ databases">
        <authorList>
            <person name="Lanie J.A."/>
            <person name="Ng W.-L."/>
            <person name="Kazmierczak K.M."/>
            <person name="Andrzejewski T.M."/>
            <person name="Davidsen T.M."/>
            <person name="Wayne K.J."/>
            <person name="Tettelin H."/>
            <person name="Glass J.I."/>
            <person name="Rusch D."/>
            <person name="Podicherti R."/>
            <person name="Tsui H.-C.T."/>
            <person name="Winkler M.E."/>
        </authorList>
    </citation>
    <scope>NUCLEOTIDE SEQUENCE</scope>
</reference>
<sequence length="499" mass="51263">MRAISRIYTGDQVRALDRILINKFDVPGISLMKRAGLFAFDRLCDRWPGAASISVVCGSGNNAGDGYIVAGLAHNRGIRVQLIQIGSVEGLKGDAETAYRWSLEQGVIPEIPTGLDGDVVVDAMLGTGSVGSIRDSYVAGIDLINEHGAPVVALDIPTGISADTGALGTQSPVKADLTTTFIGAKLGLFTGPGVDFAGQIELSELDAPQAAFEQVQGLSVIPRKDSERAVSKRPIGAHKNNFGHVLIVGGDHGMCGAVLLAAESALRTGAGLVSVITRSEHRSAIVARRPEVMVYEVDGQQDIGSLLNRANVIAVGPGLGQGAWGRAILQRMLDSGKECVVDADALNFIAHESWALPAGSILTPHPGEASRLLGITTDSIQADRPTAARTISAKYKAVTVLKGAGTLIANGGELLGICIAGNSGMATAGSGDVLTGIVAAAKALGIDAPTAAALGVWLHASAGDRANTSVHGRAIIASDIVESLRPYGESSSAERIGGS</sequence>
<evidence type="ECO:0000256" key="10">
    <source>
        <dbReference type="ARBA" id="ARBA00022840"/>
    </source>
</evidence>
<dbReference type="PANTHER" id="PTHR12592">
    <property type="entry name" value="ATP-DEPENDENT (S)-NAD(P)H-HYDRATE DEHYDRATASE FAMILY MEMBER"/>
    <property type="match status" value="1"/>
</dbReference>
<organism evidence="23">
    <name type="scientific">marine metagenome</name>
    <dbReference type="NCBI Taxonomy" id="408172"/>
    <lineage>
        <taxon>unclassified sequences</taxon>
        <taxon>metagenomes</taxon>
        <taxon>ecological metagenomes</taxon>
    </lineage>
</organism>
<evidence type="ECO:0000256" key="9">
    <source>
        <dbReference type="ARBA" id="ARBA00022741"/>
    </source>
</evidence>
<dbReference type="InterPro" id="IPR000631">
    <property type="entry name" value="CARKD"/>
</dbReference>
<dbReference type="PROSITE" id="PS01050">
    <property type="entry name" value="YJEF_C_2"/>
    <property type="match status" value="1"/>
</dbReference>
<dbReference type="SUPFAM" id="SSF53613">
    <property type="entry name" value="Ribokinase-like"/>
    <property type="match status" value="1"/>
</dbReference>